<feature type="chain" id="PRO_5045004566" description="RxLR effector protein" evidence="5">
    <location>
        <begin position="24"/>
        <end position="305"/>
    </location>
</feature>
<proteinExistence type="inferred from homology"/>
<evidence type="ECO:0000313" key="7">
    <source>
        <dbReference type="Proteomes" id="UP000704712"/>
    </source>
</evidence>
<dbReference type="EMBL" id="JAACNO010001551">
    <property type="protein sequence ID" value="KAF4139635.1"/>
    <property type="molecule type" value="Genomic_DNA"/>
</dbReference>
<dbReference type="Proteomes" id="UP000704712">
    <property type="component" value="Unassembled WGS sequence"/>
</dbReference>
<gene>
    <name evidence="6" type="ORF">GN958_ATG11120</name>
</gene>
<accession>A0A8S9UEZ2</accession>
<reference evidence="6" key="1">
    <citation type="submission" date="2020-03" db="EMBL/GenBank/DDBJ databases">
        <title>Hybrid Assembly of Korean Phytophthora infestans isolates.</title>
        <authorList>
            <person name="Prokchorchik M."/>
            <person name="Lee Y."/>
            <person name="Seo J."/>
            <person name="Cho J.-H."/>
            <person name="Park Y.-E."/>
            <person name="Jang D.-C."/>
            <person name="Im J.-S."/>
            <person name="Choi J.-G."/>
            <person name="Park H.-J."/>
            <person name="Lee G.-B."/>
            <person name="Lee Y.-G."/>
            <person name="Hong S.-Y."/>
            <person name="Cho K."/>
            <person name="Sohn K.H."/>
        </authorList>
    </citation>
    <scope>NUCLEOTIDE SEQUENCE</scope>
    <source>
        <strain evidence="6">KR_2_A2</strain>
    </source>
</reference>
<dbReference type="InterPro" id="IPR031825">
    <property type="entry name" value="RXLR"/>
</dbReference>
<evidence type="ECO:0000256" key="4">
    <source>
        <dbReference type="ARBA" id="ARBA00022729"/>
    </source>
</evidence>
<evidence type="ECO:0000256" key="2">
    <source>
        <dbReference type="ARBA" id="ARBA00010400"/>
    </source>
</evidence>
<comment type="subcellular location">
    <subcellularLocation>
        <location evidence="1 5">Secreted</location>
    </subcellularLocation>
</comment>
<sequence>MYWFHALLVTVFAFLASTDSLSAAAHSGQRKTGLTKSSTTAIVSNAKRSLRFNDKENGVVGGEDIIEGRGGGKLSDYFGRFGGMKSKMLQWARAGKSDDFVIENLDLKGLSGHTLKSNKNYKHNKQFQEALLDISLKKMTSTSEIWRRMGFEKLKTIDDVYAAHATDAFQLYMRYARHFDDAALKNNVKHKTPIPVISDDVTYAEATARISRWRLDDRPADYVKAALRLDNLSPAALLERQYFDLYVIFLKSKTNRMFSAGESKEKVESFVKTALNLNSMSPEDIPTTIGKYYSYLLVPKARTLD</sequence>
<dbReference type="AlphaFoldDB" id="A0A8S9UEZ2"/>
<feature type="signal peptide" evidence="5">
    <location>
        <begin position="1"/>
        <end position="23"/>
    </location>
</feature>
<comment type="caution">
    <text evidence="6">The sequence shown here is derived from an EMBL/GenBank/DDBJ whole genome shotgun (WGS) entry which is preliminary data.</text>
</comment>
<organism evidence="6 7">
    <name type="scientific">Phytophthora infestans</name>
    <name type="common">Potato late blight agent</name>
    <name type="synonym">Botrytis infestans</name>
    <dbReference type="NCBI Taxonomy" id="4787"/>
    <lineage>
        <taxon>Eukaryota</taxon>
        <taxon>Sar</taxon>
        <taxon>Stramenopiles</taxon>
        <taxon>Oomycota</taxon>
        <taxon>Peronosporomycetes</taxon>
        <taxon>Peronosporales</taxon>
        <taxon>Peronosporaceae</taxon>
        <taxon>Phytophthora</taxon>
    </lineage>
</organism>
<comment type="domain">
    <text evidence="5">The RxLR-dEER motif acts to carry the protein into the host cell cytoplasm through binding to cell surface phosphatidylinositol-3-phosphate.</text>
</comment>
<evidence type="ECO:0000256" key="3">
    <source>
        <dbReference type="ARBA" id="ARBA00022525"/>
    </source>
</evidence>
<protein>
    <recommendedName>
        <fullName evidence="5">RxLR effector protein</fullName>
    </recommendedName>
</protein>
<keyword evidence="4 5" id="KW-0732">Signal</keyword>
<dbReference type="Pfam" id="PF16810">
    <property type="entry name" value="RXLR"/>
    <property type="match status" value="1"/>
</dbReference>
<name>A0A8S9UEZ2_PHYIN</name>
<keyword evidence="3 5" id="KW-0964">Secreted</keyword>
<evidence type="ECO:0000313" key="6">
    <source>
        <dbReference type="EMBL" id="KAF4139635.1"/>
    </source>
</evidence>
<comment type="function">
    <text evidence="5">Effector that suppresses plant defense responses during pathogen infection.</text>
</comment>
<evidence type="ECO:0000256" key="1">
    <source>
        <dbReference type="ARBA" id="ARBA00004613"/>
    </source>
</evidence>
<evidence type="ECO:0000256" key="5">
    <source>
        <dbReference type="RuleBase" id="RU367124"/>
    </source>
</evidence>
<comment type="similarity">
    <text evidence="2 5">Belongs to the RxLR effector family.</text>
</comment>